<dbReference type="EMBL" id="UZAJ01001464">
    <property type="protein sequence ID" value="VDO33263.1"/>
    <property type="molecule type" value="Genomic_DNA"/>
</dbReference>
<accession>A0A183H4W2</accession>
<sequence>MHVPIKKQLCPNRTTFRNYLGRFSAFATIRNIKKDKSRKQKRVPYALCAQDYYNVDATLTPQLTLARIVSNIEKNVYHASKKITMQKTASTHFDKIQVPKGTGKTNASIVNPIVVTPNKYNRGKSRK</sequence>
<dbReference type="WBParaSite" id="OFLC_0000252101-mRNA-1">
    <property type="protein sequence ID" value="OFLC_0000252101-mRNA-1"/>
    <property type="gene ID" value="OFLC_0000252101"/>
</dbReference>
<proteinExistence type="predicted"/>
<protein>
    <submittedName>
        <fullName evidence="1 3">Uncharacterized protein</fullName>
    </submittedName>
</protein>
<organism evidence="3">
    <name type="scientific">Onchocerca flexuosa</name>
    <dbReference type="NCBI Taxonomy" id="387005"/>
    <lineage>
        <taxon>Eukaryota</taxon>
        <taxon>Metazoa</taxon>
        <taxon>Ecdysozoa</taxon>
        <taxon>Nematoda</taxon>
        <taxon>Chromadorea</taxon>
        <taxon>Rhabditida</taxon>
        <taxon>Spirurina</taxon>
        <taxon>Spiruromorpha</taxon>
        <taxon>Filarioidea</taxon>
        <taxon>Onchocercidae</taxon>
        <taxon>Onchocerca</taxon>
    </lineage>
</organism>
<dbReference type="Proteomes" id="UP000267606">
    <property type="component" value="Unassembled WGS sequence"/>
</dbReference>
<name>A0A183H4W2_9BILA</name>
<evidence type="ECO:0000313" key="2">
    <source>
        <dbReference type="Proteomes" id="UP000267606"/>
    </source>
</evidence>
<evidence type="ECO:0000313" key="1">
    <source>
        <dbReference type="EMBL" id="VDO33263.1"/>
    </source>
</evidence>
<evidence type="ECO:0000313" key="3">
    <source>
        <dbReference type="WBParaSite" id="OFLC_0000252101-mRNA-1"/>
    </source>
</evidence>
<reference evidence="1 2" key="2">
    <citation type="submission" date="2018-11" db="EMBL/GenBank/DDBJ databases">
        <authorList>
            <consortium name="Pathogen Informatics"/>
        </authorList>
    </citation>
    <scope>NUCLEOTIDE SEQUENCE [LARGE SCALE GENOMIC DNA]</scope>
</reference>
<dbReference type="AlphaFoldDB" id="A0A183H4W2"/>
<gene>
    <name evidence="1" type="ORF">OFLC_LOCUS2519</name>
</gene>
<keyword evidence="2" id="KW-1185">Reference proteome</keyword>
<reference evidence="3" key="1">
    <citation type="submission" date="2016-06" db="UniProtKB">
        <authorList>
            <consortium name="WormBaseParasite"/>
        </authorList>
    </citation>
    <scope>IDENTIFICATION</scope>
</reference>